<accession>A0A699J4Q5</accession>
<dbReference type="EMBL" id="BKCJ010369497">
    <property type="protein sequence ID" value="GFA10427.1"/>
    <property type="molecule type" value="Genomic_DNA"/>
</dbReference>
<feature type="region of interest" description="Disordered" evidence="1">
    <location>
        <begin position="58"/>
        <end position="94"/>
    </location>
</feature>
<gene>
    <name evidence="2" type="ORF">Tci_582399</name>
</gene>
<evidence type="ECO:0000313" key="2">
    <source>
        <dbReference type="EMBL" id="GFA10427.1"/>
    </source>
</evidence>
<evidence type="ECO:0000256" key="1">
    <source>
        <dbReference type="SAM" id="MobiDB-lite"/>
    </source>
</evidence>
<feature type="compositionally biased region" description="Basic residues" evidence="1">
    <location>
        <begin position="67"/>
        <end position="89"/>
    </location>
</feature>
<organism evidence="2">
    <name type="scientific">Tanacetum cinerariifolium</name>
    <name type="common">Dalmatian daisy</name>
    <name type="synonym">Chrysanthemum cinerariifolium</name>
    <dbReference type="NCBI Taxonomy" id="118510"/>
    <lineage>
        <taxon>Eukaryota</taxon>
        <taxon>Viridiplantae</taxon>
        <taxon>Streptophyta</taxon>
        <taxon>Embryophyta</taxon>
        <taxon>Tracheophyta</taxon>
        <taxon>Spermatophyta</taxon>
        <taxon>Magnoliopsida</taxon>
        <taxon>eudicotyledons</taxon>
        <taxon>Gunneridae</taxon>
        <taxon>Pentapetalae</taxon>
        <taxon>asterids</taxon>
        <taxon>campanulids</taxon>
        <taxon>Asterales</taxon>
        <taxon>Asteraceae</taxon>
        <taxon>Asteroideae</taxon>
        <taxon>Anthemideae</taxon>
        <taxon>Anthemidinae</taxon>
        <taxon>Tanacetum</taxon>
    </lineage>
</organism>
<name>A0A699J4Q5_TANCI</name>
<proteinExistence type="predicted"/>
<comment type="caution">
    <text evidence="2">The sequence shown here is derived from an EMBL/GenBank/DDBJ whole genome shotgun (WGS) entry which is preliminary data.</text>
</comment>
<sequence length="207" mass="23286">LELFFQDIQSFELKEKDSVRIIKMEILLESSSNKLLVVLTRLGLVFLNAARPVSTAVPHTTVNRSPRPVKHVVHKSHSPIKRPINHRPTSKPSNFNQQVTTVKIQVNHGLGPQKTLSFLFDEQGNPQQALKDKGVIDNGCSRHMTGNISYLLDFESFNEGYVAFGGNPKGGKILDTECVVLSFDFKLPDENHVLHRLQERTTCTMLT</sequence>
<feature type="non-terminal residue" evidence="2">
    <location>
        <position position="1"/>
    </location>
</feature>
<dbReference type="AlphaFoldDB" id="A0A699J4Q5"/>
<reference evidence="2" key="1">
    <citation type="journal article" date="2019" name="Sci. Rep.">
        <title>Draft genome of Tanacetum cinerariifolium, the natural source of mosquito coil.</title>
        <authorList>
            <person name="Yamashiro T."/>
            <person name="Shiraishi A."/>
            <person name="Satake H."/>
            <person name="Nakayama K."/>
        </authorList>
    </citation>
    <scope>NUCLEOTIDE SEQUENCE</scope>
</reference>
<protein>
    <submittedName>
        <fullName evidence="2">Uncharacterized protein</fullName>
    </submittedName>
</protein>